<dbReference type="Pfam" id="PF01802">
    <property type="entry name" value="Herpes_V23"/>
    <property type="match status" value="1"/>
</dbReference>
<keyword evidence="3" id="KW-0946">Virion</keyword>
<dbReference type="KEGG" id="vg:65102679"/>
<dbReference type="Proteomes" id="UP000679767">
    <property type="component" value="Segment"/>
</dbReference>
<reference evidence="4" key="1">
    <citation type="submission" date="2017-11" db="EMBL/GenBank/DDBJ databases">
        <title>The distinct marsupial branch of gammaherpesviruses includes novel host-derived genes seldom found in other viruses.</title>
        <authorList>
            <person name="Vaz P.K."/>
        </authorList>
    </citation>
    <scope>NUCLEOTIDE SEQUENCE</scope>
    <source>
        <strain evidence="4">V3187/11</strain>
    </source>
</reference>
<dbReference type="GO" id="GO:0005198">
    <property type="term" value="F:structural molecule activity"/>
    <property type="evidence" value="ECO:0007669"/>
    <property type="project" value="InterPro"/>
</dbReference>
<dbReference type="HAMAP" id="MF_04019">
    <property type="entry name" value="HSV_TRX2"/>
    <property type="match status" value="1"/>
</dbReference>
<keyword evidence="5" id="KW-1185">Reference proteome</keyword>
<dbReference type="GeneID" id="65102679"/>
<sequence length="303" mass="34346">MQSNKVTINFTARLFNDELKELQTRVGSVLPLKDPYTIQNIQSVGLGMIFSESTTPDYITCYNYLNRCTLAILDAVYPDHMTLTKIVDRCYYDIKNVYQPHFPWDTQCQLSIIPPVFGIHLATVKLESNGFDVVFPCVLPTTVATQVLQKLLLHSIYEKSLTHDPDLLSREELLLRTGAVTYMGRNYTLNLESADQSQTLGLLDDLAIHSTVMLAVAPTACKILMKLLLRHDESEFLELYRGILDYQDNAVDHIDLQSELSAMELFLSYVQTLGHIFNLEPRLSLTTYSPDSNSGTCHYGNHK</sequence>
<protein>
    <submittedName>
        <fullName evidence="4">Capsid triplex subunit 2</fullName>
    </submittedName>
</protein>
<dbReference type="InterPro" id="IPR002690">
    <property type="entry name" value="Herpes_capsid_2"/>
</dbReference>
<organism evidence="4">
    <name type="scientific">Vombatid gammaherpesvirus 1</name>
    <dbReference type="NCBI Taxonomy" id="2052651"/>
    <lineage>
        <taxon>Viruses</taxon>
        <taxon>Duplodnaviria</taxon>
        <taxon>Heunggongvirae</taxon>
        <taxon>Peploviricota</taxon>
        <taxon>Herviviricetes</taxon>
        <taxon>Herpesvirales</taxon>
        <taxon>Orthoherpesviridae</taxon>
        <taxon>Gammaherpesvirinae</taxon>
        <taxon>Manticavirus</taxon>
        <taxon>Manticavirus vombatidgamma1</taxon>
    </lineage>
</organism>
<keyword evidence="1" id="KW-0167">Capsid protein</keyword>
<keyword evidence="2" id="KW-1048">Host nucleus</keyword>
<proteinExistence type="inferred from homology"/>
<dbReference type="GO" id="GO:0019028">
    <property type="term" value="C:viral capsid"/>
    <property type="evidence" value="ECO:0007669"/>
    <property type="project" value="UniProtKB-KW"/>
</dbReference>
<evidence type="ECO:0000256" key="1">
    <source>
        <dbReference type="ARBA" id="ARBA00022561"/>
    </source>
</evidence>
<accession>A0A3S5HA04</accession>
<gene>
    <name evidence="4" type="primary">ORF26</name>
</gene>
<dbReference type="EMBL" id="MG452721">
    <property type="protein sequence ID" value="AZB49125.1"/>
    <property type="molecule type" value="Genomic_DNA"/>
</dbReference>
<name>A0A3S5HA04_9GAMA</name>
<evidence type="ECO:0000313" key="5">
    <source>
        <dbReference type="Proteomes" id="UP000679767"/>
    </source>
</evidence>
<evidence type="ECO:0000313" key="4">
    <source>
        <dbReference type="EMBL" id="AZB49125.1"/>
    </source>
</evidence>
<dbReference type="RefSeq" id="YP_010087395.1">
    <property type="nucleotide sequence ID" value="NC_055554.1"/>
</dbReference>
<evidence type="ECO:0000256" key="3">
    <source>
        <dbReference type="ARBA" id="ARBA00022844"/>
    </source>
</evidence>
<evidence type="ECO:0000256" key="2">
    <source>
        <dbReference type="ARBA" id="ARBA00022562"/>
    </source>
</evidence>